<evidence type="ECO:0000256" key="7">
    <source>
        <dbReference type="ARBA" id="ARBA00022679"/>
    </source>
</evidence>
<feature type="binding site" evidence="13">
    <location>
        <begin position="54"/>
        <end position="61"/>
    </location>
    <ligand>
        <name>ATP</name>
        <dbReference type="ChEBI" id="CHEBI:30616"/>
    </ligand>
</feature>
<evidence type="ECO:0000256" key="2">
    <source>
        <dbReference type="ARBA" id="ARBA00004870"/>
    </source>
</evidence>
<evidence type="ECO:0000256" key="9">
    <source>
        <dbReference type="ARBA" id="ARBA00022777"/>
    </source>
</evidence>
<keyword evidence="8 13" id="KW-0547">Nucleotide-binding</keyword>
<dbReference type="HAMAP" id="MF_00409">
    <property type="entry name" value="LpxK"/>
    <property type="match status" value="1"/>
</dbReference>
<dbReference type="GO" id="GO:0009029">
    <property type="term" value="F:lipid-A 4'-kinase activity"/>
    <property type="evidence" value="ECO:0007669"/>
    <property type="project" value="UniProtKB-UniRule"/>
</dbReference>
<evidence type="ECO:0000256" key="6">
    <source>
        <dbReference type="ARBA" id="ARBA00022556"/>
    </source>
</evidence>
<keyword evidence="5 13" id="KW-0444">Lipid biosynthesis</keyword>
<dbReference type="UniPathway" id="UPA00359">
    <property type="reaction ID" value="UER00482"/>
</dbReference>
<evidence type="ECO:0000256" key="4">
    <source>
        <dbReference type="ARBA" id="ARBA00016436"/>
    </source>
</evidence>
<dbReference type="PANTHER" id="PTHR42724:SF1">
    <property type="entry name" value="TETRAACYLDISACCHARIDE 4'-KINASE, MITOCHONDRIAL-RELATED"/>
    <property type="match status" value="1"/>
</dbReference>
<evidence type="ECO:0000256" key="12">
    <source>
        <dbReference type="ARBA" id="ARBA00029757"/>
    </source>
</evidence>
<evidence type="ECO:0000256" key="10">
    <source>
        <dbReference type="ARBA" id="ARBA00022840"/>
    </source>
</evidence>
<dbReference type="EMBL" id="FLUQ01000001">
    <property type="protein sequence ID" value="SBV92627.1"/>
    <property type="molecule type" value="Genomic_DNA"/>
</dbReference>
<dbReference type="Pfam" id="PF02606">
    <property type="entry name" value="LpxK"/>
    <property type="match status" value="1"/>
</dbReference>
<dbReference type="GO" id="GO:0005886">
    <property type="term" value="C:plasma membrane"/>
    <property type="evidence" value="ECO:0007669"/>
    <property type="project" value="TreeGrafter"/>
</dbReference>
<evidence type="ECO:0000256" key="5">
    <source>
        <dbReference type="ARBA" id="ARBA00022516"/>
    </source>
</evidence>
<evidence type="ECO:0000256" key="11">
    <source>
        <dbReference type="ARBA" id="ARBA00023098"/>
    </source>
</evidence>
<reference evidence="14" key="1">
    <citation type="submission" date="2016-04" db="EMBL/GenBank/DDBJ databases">
        <authorList>
            <person name="Evans L.H."/>
            <person name="Alamgir A."/>
            <person name="Owens N."/>
            <person name="Weber N.D."/>
            <person name="Virtaneva K."/>
            <person name="Barbian K."/>
            <person name="Babar A."/>
            <person name="Rosenke K."/>
        </authorList>
    </citation>
    <scope>NUCLEOTIDE SEQUENCE</scope>
    <source>
        <strain evidence="14">86</strain>
    </source>
</reference>
<proteinExistence type="inferred from homology"/>
<dbReference type="InterPro" id="IPR027417">
    <property type="entry name" value="P-loop_NTPase"/>
</dbReference>
<keyword evidence="11 13" id="KW-0443">Lipid metabolism</keyword>
<dbReference type="SUPFAM" id="SSF52540">
    <property type="entry name" value="P-loop containing nucleoside triphosphate hydrolases"/>
    <property type="match status" value="1"/>
</dbReference>
<gene>
    <name evidence="13 14" type="primary">lpxK</name>
    <name evidence="14" type="ORF">KL86DPRO_10394</name>
</gene>
<comment type="pathway">
    <text evidence="2 13">Glycolipid biosynthesis; lipid IV(A) biosynthesis; lipid IV(A) from (3R)-3-hydroxytetradecanoyl-[acyl-carrier-protein] and UDP-N-acetyl-alpha-D-glucosamine: step 6/6.</text>
</comment>
<keyword evidence="9 13" id="KW-0418">Kinase</keyword>
<sequence>MSITALQRRFSSVLRPAASAYGMAMRLRALRYGSRLLPRPYRAACPVVSVGNISWGGTGKTPVVDYLLGKTAESGLRTVVLTRGYKAAPPELPFPVHRDDDPASVGDEPLLLARRHPNVLVLVDPKRSRAAAWAEKNAKPQLFLLDDGMQHLAVERDLNLVLLTPGDLLDGWNKVIPAGKWREDKSALSRADAFCMKVDAAILPGIIPVAEKRLAAYDRPLFFFDLLPTGLTRLIPYGRGLPETAPDLGGSPYTLVCGTGNPDHVRKTASSLLGREPADSIIVQDHHHYAEADVTSARQKGYPVVCTAKDAVKLAPFLPIFNDTPVWILDVRAVFSHCLFTRLSFDAWWAENLQRLLSLRFT</sequence>
<name>A0A212IZN6_9DELT</name>
<dbReference type="GO" id="GO:0009244">
    <property type="term" value="P:lipopolysaccharide core region biosynthetic process"/>
    <property type="evidence" value="ECO:0007669"/>
    <property type="project" value="TreeGrafter"/>
</dbReference>
<dbReference type="InterPro" id="IPR003758">
    <property type="entry name" value="LpxK"/>
</dbReference>
<dbReference type="NCBIfam" id="TIGR00682">
    <property type="entry name" value="lpxK"/>
    <property type="match status" value="1"/>
</dbReference>
<dbReference type="GO" id="GO:0005524">
    <property type="term" value="F:ATP binding"/>
    <property type="evidence" value="ECO:0007669"/>
    <property type="project" value="UniProtKB-UniRule"/>
</dbReference>
<dbReference type="AlphaFoldDB" id="A0A212IZN6"/>
<dbReference type="EC" id="2.7.1.130" evidence="3 13"/>
<keyword evidence="6 13" id="KW-0441">Lipid A biosynthesis</keyword>
<comment type="function">
    <text evidence="1 13">Transfers the gamma-phosphate of ATP to the 4'-position of a tetraacyldisaccharide 1-phosphate intermediate (termed DS-1-P) to form tetraacyldisaccharide 1,4'-bis-phosphate (lipid IVA).</text>
</comment>
<dbReference type="PANTHER" id="PTHR42724">
    <property type="entry name" value="TETRAACYLDISACCHARIDE 4'-KINASE"/>
    <property type="match status" value="1"/>
</dbReference>
<protein>
    <recommendedName>
        <fullName evidence="4 13">Tetraacyldisaccharide 4'-kinase</fullName>
        <ecNumber evidence="3 13">2.7.1.130</ecNumber>
    </recommendedName>
    <alternativeName>
        <fullName evidence="12 13">Lipid A 4'-kinase</fullName>
    </alternativeName>
</protein>
<dbReference type="GO" id="GO:0009245">
    <property type="term" value="P:lipid A biosynthetic process"/>
    <property type="evidence" value="ECO:0007669"/>
    <property type="project" value="UniProtKB-UniRule"/>
</dbReference>
<evidence type="ECO:0000256" key="3">
    <source>
        <dbReference type="ARBA" id="ARBA00012071"/>
    </source>
</evidence>
<keyword evidence="7 13" id="KW-0808">Transferase</keyword>
<comment type="catalytic activity">
    <reaction evidence="13">
        <text>a lipid A disaccharide + ATP = a lipid IVA + ADP + H(+)</text>
        <dbReference type="Rhea" id="RHEA:67840"/>
        <dbReference type="ChEBI" id="CHEBI:15378"/>
        <dbReference type="ChEBI" id="CHEBI:30616"/>
        <dbReference type="ChEBI" id="CHEBI:176343"/>
        <dbReference type="ChEBI" id="CHEBI:176425"/>
        <dbReference type="ChEBI" id="CHEBI:456216"/>
        <dbReference type="EC" id="2.7.1.130"/>
    </reaction>
</comment>
<evidence type="ECO:0000256" key="8">
    <source>
        <dbReference type="ARBA" id="ARBA00022741"/>
    </source>
</evidence>
<accession>A0A212IZN6</accession>
<keyword evidence="10 13" id="KW-0067">ATP-binding</keyword>
<evidence type="ECO:0000313" key="14">
    <source>
        <dbReference type="EMBL" id="SBV92627.1"/>
    </source>
</evidence>
<organism evidence="14">
    <name type="scientific">uncultured delta proteobacterium</name>
    <dbReference type="NCBI Taxonomy" id="34034"/>
    <lineage>
        <taxon>Bacteria</taxon>
        <taxon>Deltaproteobacteria</taxon>
        <taxon>environmental samples</taxon>
    </lineage>
</organism>
<comment type="similarity">
    <text evidence="13">Belongs to the LpxK family.</text>
</comment>
<evidence type="ECO:0000256" key="1">
    <source>
        <dbReference type="ARBA" id="ARBA00002274"/>
    </source>
</evidence>
<evidence type="ECO:0000256" key="13">
    <source>
        <dbReference type="HAMAP-Rule" id="MF_00409"/>
    </source>
</evidence>